<feature type="compositionally biased region" description="Pro residues" evidence="1">
    <location>
        <begin position="198"/>
        <end position="208"/>
    </location>
</feature>
<evidence type="ECO:0000313" key="2">
    <source>
        <dbReference type="EMBL" id="WMV29838.1"/>
    </source>
</evidence>
<feature type="region of interest" description="Disordered" evidence="1">
    <location>
        <begin position="189"/>
        <end position="208"/>
    </location>
</feature>
<sequence length="259" mass="28915">MKKKRCVDRLIHWASRRVAITSPNVPVCQTLNEKNQVGDRKEKSVCRRTVSRCSFGSPKVTEYEDPKGQSKKLMELTKRWIAELIGDPDLLYMSRTNLGMPPRKRTRGIVIIKGGTNPPKMGLTKPLTGGKGKHKRPASEVPEHSDRERVSAASHAALTEPEDDQPLESQWVKICGRCCPYSTRVPSTSTPADSVPAPASPVAPVPPVVPPPRLRNRLKVDGLRTILQQKLFSTEGLEGKYSSVRDTLHYHLFEQVTRP</sequence>
<dbReference type="AlphaFoldDB" id="A0AAF0QWQ5"/>
<reference evidence="2" key="1">
    <citation type="submission" date="2023-08" db="EMBL/GenBank/DDBJ databases">
        <title>A de novo genome assembly of Solanum verrucosum Schlechtendal, a Mexican diploid species geographically isolated from the other diploid A-genome species in potato relatives.</title>
        <authorList>
            <person name="Hosaka K."/>
        </authorList>
    </citation>
    <scope>NUCLEOTIDE SEQUENCE</scope>
    <source>
        <tissue evidence="2">Young leaves</tissue>
    </source>
</reference>
<name>A0AAF0QWQ5_SOLVR</name>
<gene>
    <name evidence="2" type="ORF">MTR67_023223</name>
</gene>
<dbReference type="Proteomes" id="UP001234989">
    <property type="component" value="Chromosome 5"/>
</dbReference>
<dbReference type="PANTHER" id="PTHR33180:SF31">
    <property type="entry name" value="POLYPROTEIN PROTEIN"/>
    <property type="match status" value="1"/>
</dbReference>
<proteinExistence type="predicted"/>
<organism evidence="2 3">
    <name type="scientific">Solanum verrucosum</name>
    <dbReference type="NCBI Taxonomy" id="315347"/>
    <lineage>
        <taxon>Eukaryota</taxon>
        <taxon>Viridiplantae</taxon>
        <taxon>Streptophyta</taxon>
        <taxon>Embryophyta</taxon>
        <taxon>Tracheophyta</taxon>
        <taxon>Spermatophyta</taxon>
        <taxon>Magnoliopsida</taxon>
        <taxon>eudicotyledons</taxon>
        <taxon>Gunneridae</taxon>
        <taxon>Pentapetalae</taxon>
        <taxon>asterids</taxon>
        <taxon>lamiids</taxon>
        <taxon>Solanales</taxon>
        <taxon>Solanaceae</taxon>
        <taxon>Solanoideae</taxon>
        <taxon>Solaneae</taxon>
        <taxon>Solanum</taxon>
    </lineage>
</organism>
<evidence type="ECO:0000313" key="3">
    <source>
        <dbReference type="Proteomes" id="UP001234989"/>
    </source>
</evidence>
<accession>A0AAF0QWQ5</accession>
<feature type="region of interest" description="Disordered" evidence="1">
    <location>
        <begin position="112"/>
        <end position="165"/>
    </location>
</feature>
<keyword evidence="3" id="KW-1185">Reference proteome</keyword>
<evidence type="ECO:0000256" key="1">
    <source>
        <dbReference type="SAM" id="MobiDB-lite"/>
    </source>
</evidence>
<feature type="compositionally biased region" description="Basic and acidic residues" evidence="1">
    <location>
        <begin position="137"/>
        <end position="150"/>
    </location>
</feature>
<dbReference type="PANTHER" id="PTHR33180">
    <property type="entry name" value="PHOTOSYSTEM II CP43 REACTION CENTER PROTEIN"/>
    <property type="match status" value="1"/>
</dbReference>
<dbReference type="EMBL" id="CP133616">
    <property type="protein sequence ID" value="WMV29838.1"/>
    <property type="molecule type" value="Genomic_DNA"/>
</dbReference>
<protein>
    <submittedName>
        <fullName evidence="2">Uncharacterized protein</fullName>
    </submittedName>
</protein>